<proteinExistence type="predicted"/>
<dbReference type="WBParaSite" id="Hba_19570">
    <property type="protein sequence ID" value="Hba_19570"/>
    <property type="gene ID" value="Hba_19570"/>
</dbReference>
<organism evidence="1 2">
    <name type="scientific">Heterorhabditis bacteriophora</name>
    <name type="common">Entomopathogenic nematode worm</name>
    <dbReference type="NCBI Taxonomy" id="37862"/>
    <lineage>
        <taxon>Eukaryota</taxon>
        <taxon>Metazoa</taxon>
        <taxon>Ecdysozoa</taxon>
        <taxon>Nematoda</taxon>
        <taxon>Chromadorea</taxon>
        <taxon>Rhabditida</taxon>
        <taxon>Rhabditina</taxon>
        <taxon>Rhabditomorpha</taxon>
        <taxon>Strongyloidea</taxon>
        <taxon>Heterorhabditidae</taxon>
        <taxon>Heterorhabditis</taxon>
    </lineage>
</organism>
<evidence type="ECO:0000313" key="1">
    <source>
        <dbReference type="Proteomes" id="UP000095283"/>
    </source>
</evidence>
<keyword evidence="1" id="KW-1185">Reference proteome</keyword>
<protein>
    <submittedName>
        <fullName evidence="2">Uncharacterized protein</fullName>
    </submittedName>
</protein>
<sequence>MMENGVNLEYAKIIDNNSRAVHAVIIYTLWKLIWDQEDDIASKLQIDKLVIFKEY</sequence>
<dbReference type="Proteomes" id="UP000095283">
    <property type="component" value="Unplaced"/>
</dbReference>
<accession>A0A1I7XQ17</accession>
<dbReference type="AlphaFoldDB" id="A0A1I7XQ17"/>
<reference evidence="2" key="1">
    <citation type="submission" date="2016-11" db="UniProtKB">
        <authorList>
            <consortium name="WormBaseParasite"/>
        </authorList>
    </citation>
    <scope>IDENTIFICATION</scope>
</reference>
<name>A0A1I7XQ17_HETBA</name>
<evidence type="ECO:0000313" key="2">
    <source>
        <dbReference type="WBParaSite" id="Hba_19570"/>
    </source>
</evidence>